<evidence type="ECO:0000256" key="1">
    <source>
        <dbReference type="SAM" id="MobiDB-lite"/>
    </source>
</evidence>
<comment type="caution">
    <text evidence="2">The sequence shown here is derived from an EMBL/GenBank/DDBJ whole genome shotgun (WGS) entry which is preliminary data.</text>
</comment>
<gene>
    <name evidence="2" type="ORF">WMY93_015873</name>
</gene>
<evidence type="ECO:0000313" key="2">
    <source>
        <dbReference type="EMBL" id="KAK7907261.1"/>
    </source>
</evidence>
<organism evidence="2 3">
    <name type="scientific">Mugilogobius chulae</name>
    <name type="common">yellowstripe goby</name>
    <dbReference type="NCBI Taxonomy" id="88201"/>
    <lineage>
        <taxon>Eukaryota</taxon>
        <taxon>Metazoa</taxon>
        <taxon>Chordata</taxon>
        <taxon>Craniata</taxon>
        <taxon>Vertebrata</taxon>
        <taxon>Euteleostomi</taxon>
        <taxon>Actinopterygii</taxon>
        <taxon>Neopterygii</taxon>
        <taxon>Teleostei</taxon>
        <taxon>Neoteleostei</taxon>
        <taxon>Acanthomorphata</taxon>
        <taxon>Gobiaria</taxon>
        <taxon>Gobiiformes</taxon>
        <taxon>Gobioidei</taxon>
        <taxon>Gobiidae</taxon>
        <taxon>Gobionellinae</taxon>
        <taxon>Mugilogobius</taxon>
    </lineage>
</organism>
<name>A0AAW0P1N0_9GOBI</name>
<accession>A0AAW0P1N0</accession>
<reference evidence="3" key="1">
    <citation type="submission" date="2024-04" db="EMBL/GenBank/DDBJ databases">
        <title>Salinicola lusitanus LLJ914,a marine bacterium isolated from the Okinawa Trough.</title>
        <authorList>
            <person name="Li J."/>
        </authorList>
    </citation>
    <scope>NUCLEOTIDE SEQUENCE [LARGE SCALE GENOMIC DNA]</scope>
</reference>
<protein>
    <submittedName>
        <fullName evidence="2">Uncharacterized protein</fullName>
    </submittedName>
</protein>
<keyword evidence="3" id="KW-1185">Reference proteome</keyword>
<evidence type="ECO:0000313" key="3">
    <source>
        <dbReference type="Proteomes" id="UP001460270"/>
    </source>
</evidence>
<dbReference type="EMBL" id="JBBPFD010000011">
    <property type="protein sequence ID" value="KAK7907261.1"/>
    <property type="molecule type" value="Genomic_DNA"/>
</dbReference>
<dbReference type="AlphaFoldDB" id="A0AAW0P1N0"/>
<dbReference type="Proteomes" id="UP001460270">
    <property type="component" value="Unassembled WGS sequence"/>
</dbReference>
<sequence>MSVGALTHDQSGAESLPRLARTFKDEQASMCEQQTDVRGQKDSPEDLENGLPGRLHLTYFLEFTALWINAANKG</sequence>
<feature type="region of interest" description="Disordered" evidence="1">
    <location>
        <begin position="25"/>
        <end position="49"/>
    </location>
</feature>
<proteinExistence type="predicted"/>